<dbReference type="Pfam" id="PF00010">
    <property type="entry name" value="HLH"/>
    <property type="match status" value="1"/>
</dbReference>
<dbReference type="PANTHER" id="PTHR23349">
    <property type="entry name" value="BASIC HELIX-LOOP-HELIX TRANSCRIPTION FACTOR, TWIST"/>
    <property type="match status" value="1"/>
</dbReference>
<sequence length="294" mass="33982">MQNLRSILATFLPKNSQLSPKPFHPPLERQDTELEVTSNILTSQIKSDVGKSSETELEISKEKAPKDDKQNELCTISITKRKIATNDQDHLVCNKRINSGKAISKETKVKKKIVLECLSKNELEEDIKKEMNDPKAIDANKKDLCNDEKVEKKNMGVQGNMPFTATAKHEQQPKSKKRTKDGTEKPYNTRMVTSRPQTYHSDFVVPNEEAEWKEDKESFHVKGRQRSKLNRLLANEHERRRVAQLNSAYQDLRQLIPGYQCDTKLPKIKILKYAINYIAHLDDILERWTDQDVQ</sequence>
<comment type="caution">
    <text evidence="3">The sequence shown here is derived from an EMBL/GenBank/DDBJ whole genome shotgun (WGS) entry which is preliminary data.</text>
</comment>
<dbReference type="Proteomes" id="UP001249851">
    <property type="component" value="Unassembled WGS sequence"/>
</dbReference>
<feature type="region of interest" description="Disordered" evidence="1">
    <location>
        <begin position="45"/>
        <end position="69"/>
    </location>
</feature>
<feature type="region of interest" description="Disordered" evidence="1">
    <location>
        <begin position="160"/>
        <end position="189"/>
    </location>
</feature>
<evidence type="ECO:0000313" key="4">
    <source>
        <dbReference type="Proteomes" id="UP001249851"/>
    </source>
</evidence>
<dbReference type="InterPro" id="IPR036638">
    <property type="entry name" value="HLH_DNA-bd_sf"/>
</dbReference>
<gene>
    <name evidence="3" type="ORF">P5673_031757</name>
</gene>
<dbReference type="GO" id="GO:0046983">
    <property type="term" value="F:protein dimerization activity"/>
    <property type="evidence" value="ECO:0007669"/>
    <property type="project" value="InterPro"/>
</dbReference>
<dbReference type="SMART" id="SM00353">
    <property type="entry name" value="HLH"/>
    <property type="match status" value="1"/>
</dbReference>
<dbReference type="InterPro" id="IPR050283">
    <property type="entry name" value="E-box_TF_Regulators"/>
</dbReference>
<feature type="domain" description="BHLH" evidence="2">
    <location>
        <begin position="229"/>
        <end position="281"/>
    </location>
</feature>
<accession>A0AAD9USB9</accession>
<reference evidence="3" key="2">
    <citation type="journal article" date="2023" name="Science">
        <title>Genomic signatures of disease resistance in endangered staghorn corals.</title>
        <authorList>
            <person name="Vollmer S.V."/>
            <person name="Selwyn J.D."/>
            <person name="Despard B.A."/>
            <person name="Roesel C.L."/>
        </authorList>
    </citation>
    <scope>NUCLEOTIDE SEQUENCE</scope>
    <source>
        <strain evidence="3">K2</strain>
    </source>
</reference>
<protein>
    <submittedName>
        <fullName evidence="3">Heart- and neural crest derivatives-expressed protein 2</fullName>
    </submittedName>
</protein>
<dbReference type="GO" id="GO:0000977">
    <property type="term" value="F:RNA polymerase II transcription regulatory region sequence-specific DNA binding"/>
    <property type="evidence" value="ECO:0007669"/>
    <property type="project" value="TreeGrafter"/>
</dbReference>
<dbReference type="GO" id="GO:0000981">
    <property type="term" value="F:DNA-binding transcription factor activity, RNA polymerase II-specific"/>
    <property type="evidence" value="ECO:0007669"/>
    <property type="project" value="TreeGrafter"/>
</dbReference>
<dbReference type="GO" id="GO:0032502">
    <property type="term" value="P:developmental process"/>
    <property type="evidence" value="ECO:0007669"/>
    <property type="project" value="TreeGrafter"/>
</dbReference>
<dbReference type="CDD" id="cd11390">
    <property type="entry name" value="bHLH_TS"/>
    <property type="match status" value="1"/>
</dbReference>
<feature type="compositionally biased region" description="Basic and acidic residues" evidence="1">
    <location>
        <begin position="48"/>
        <end position="69"/>
    </location>
</feature>
<dbReference type="AlphaFoldDB" id="A0AAD9USB9"/>
<name>A0AAD9USB9_ACRCE</name>
<dbReference type="SUPFAM" id="SSF47459">
    <property type="entry name" value="HLH, helix-loop-helix DNA-binding domain"/>
    <property type="match status" value="1"/>
</dbReference>
<reference evidence="3" key="1">
    <citation type="journal article" date="2023" name="G3 (Bethesda)">
        <title>Whole genome assembly and annotation of the endangered Caribbean coral Acropora cervicornis.</title>
        <authorList>
            <person name="Selwyn J.D."/>
            <person name="Vollmer S.V."/>
        </authorList>
    </citation>
    <scope>NUCLEOTIDE SEQUENCE</scope>
    <source>
        <strain evidence="3">K2</strain>
    </source>
</reference>
<dbReference type="InterPro" id="IPR011598">
    <property type="entry name" value="bHLH_dom"/>
</dbReference>
<dbReference type="Gene3D" id="4.10.280.10">
    <property type="entry name" value="Helix-loop-helix DNA-binding domain"/>
    <property type="match status" value="1"/>
</dbReference>
<organism evidence="3 4">
    <name type="scientific">Acropora cervicornis</name>
    <name type="common">Staghorn coral</name>
    <dbReference type="NCBI Taxonomy" id="6130"/>
    <lineage>
        <taxon>Eukaryota</taxon>
        <taxon>Metazoa</taxon>
        <taxon>Cnidaria</taxon>
        <taxon>Anthozoa</taxon>
        <taxon>Hexacorallia</taxon>
        <taxon>Scleractinia</taxon>
        <taxon>Astrocoeniina</taxon>
        <taxon>Acroporidae</taxon>
        <taxon>Acropora</taxon>
    </lineage>
</organism>
<evidence type="ECO:0000313" key="3">
    <source>
        <dbReference type="EMBL" id="KAK2548146.1"/>
    </source>
</evidence>
<evidence type="ECO:0000256" key="1">
    <source>
        <dbReference type="SAM" id="MobiDB-lite"/>
    </source>
</evidence>
<keyword evidence="4" id="KW-1185">Reference proteome</keyword>
<dbReference type="EMBL" id="JARQWQ010000155">
    <property type="protein sequence ID" value="KAK2548146.1"/>
    <property type="molecule type" value="Genomic_DNA"/>
</dbReference>
<proteinExistence type="predicted"/>
<dbReference type="PANTHER" id="PTHR23349:SF68">
    <property type="entry name" value="FI14601P"/>
    <property type="match status" value="1"/>
</dbReference>
<dbReference type="PROSITE" id="PS50888">
    <property type="entry name" value="BHLH"/>
    <property type="match status" value="1"/>
</dbReference>
<evidence type="ECO:0000259" key="2">
    <source>
        <dbReference type="PROSITE" id="PS50888"/>
    </source>
</evidence>